<sequence length="283" mass="31808">MGGLWLAAPSRTNEREAREREADDRWRASFDPYTKKSNRFNREAAADSAKLGVIRWLAHNWAACAQRLRGTEPATSIPNEKGSLPTGGEEPESELQQLAHLDVADDAVVKAIDKLGSAIAKPTSKVIDDYLEESAKPLVRRDLTKHFWCDLFATLAQALELFEKALDKIPNWVTDAILHSEHQKKRKLVTRPLVKLAVKKAWSVVEQMIDHSFNHKKVLFALRVLGVLCCPAPEKHRAVVKYCVVPLGNKILEKEIKERLRAVLPEDLIQGLDVESEPESTEA</sequence>
<gene>
    <name evidence="2" type="ORF">GCM10023321_26270</name>
</gene>
<evidence type="ECO:0000313" key="3">
    <source>
        <dbReference type="Proteomes" id="UP001428817"/>
    </source>
</evidence>
<dbReference type="Proteomes" id="UP001428817">
    <property type="component" value="Unassembled WGS sequence"/>
</dbReference>
<name>A0ABP9PZ25_9PSEU</name>
<evidence type="ECO:0000256" key="1">
    <source>
        <dbReference type="SAM" id="MobiDB-lite"/>
    </source>
</evidence>
<feature type="compositionally biased region" description="Basic and acidic residues" evidence="1">
    <location>
        <begin position="12"/>
        <end position="23"/>
    </location>
</feature>
<protein>
    <submittedName>
        <fullName evidence="2">Uncharacterized protein</fullName>
    </submittedName>
</protein>
<feature type="region of interest" description="Disordered" evidence="1">
    <location>
        <begin position="72"/>
        <end position="93"/>
    </location>
</feature>
<reference evidence="3" key="1">
    <citation type="journal article" date="2019" name="Int. J. Syst. Evol. Microbiol.">
        <title>The Global Catalogue of Microorganisms (GCM) 10K type strain sequencing project: providing services to taxonomists for standard genome sequencing and annotation.</title>
        <authorList>
            <consortium name="The Broad Institute Genomics Platform"/>
            <consortium name="The Broad Institute Genome Sequencing Center for Infectious Disease"/>
            <person name="Wu L."/>
            <person name="Ma J."/>
        </authorList>
    </citation>
    <scope>NUCLEOTIDE SEQUENCE [LARGE SCALE GENOMIC DNA]</scope>
    <source>
        <strain evidence="3">JCM 18303</strain>
    </source>
</reference>
<accession>A0ABP9PZ25</accession>
<organism evidence="2 3">
    <name type="scientific">Pseudonocardia eucalypti</name>
    <dbReference type="NCBI Taxonomy" id="648755"/>
    <lineage>
        <taxon>Bacteria</taxon>
        <taxon>Bacillati</taxon>
        <taxon>Actinomycetota</taxon>
        <taxon>Actinomycetes</taxon>
        <taxon>Pseudonocardiales</taxon>
        <taxon>Pseudonocardiaceae</taxon>
        <taxon>Pseudonocardia</taxon>
    </lineage>
</organism>
<feature type="region of interest" description="Disordered" evidence="1">
    <location>
        <begin position="1"/>
        <end position="23"/>
    </location>
</feature>
<dbReference type="EMBL" id="BAABJP010000008">
    <property type="protein sequence ID" value="GAA5154447.1"/>
    <property type="molecule type" value="Genomic_DNA"/>
</dbReference>
<keyword evidence="3" id="KW-1185">Reference proteome</keyword>
<evidence type="ECO:0000313" key="2">
    <source>
        <dbReference type="EMBL" id="GAA5154447.1"/>
    </source>
</evidence>
<proteinExistence type="predicted"/>
<comment type="caution">
    <text evidence="2">The sequence shown here is derived from an EMBL/GenBank/DDBJ whole genome shotgun (WGS) entry which is preliminary data.</text>
</comment>